<dbReference type="VEuPathDB" id="FungiDB:EMCG_02564"/>
<feature type="compositionally biased region" description="Basic and acidic residues" evidence="1">
    <location>
        <begin position="21"/>
        <end position="31"/>
    </location>
</feature>
<name>A0A0G2HY76_9EURO</name>
<dbReference type="OrthoDB" id="4187501at2759"/>
<organism evidence="2 3">
    <name type="scientific">[Emmonsia] crescens</name>
    <dbReference type="NCBI Taxonomy" id="73230"/>
    <lineage>
        <taxon>Eukaryota</taxon>
        <taxon>Fungi</taxon>
        <taxon>Dikarya</taxon>
        <taxon>Ascomycota</taxon>
        <taxon>Pezizomycotina</taxon>
        <taxon>Eurotiomycetes</taxon>
        <taxon>Eurotiomycetidae</taxon>
        <taxon>Onygenales</taxon>
        <taxon>Ajellomycetaceae</taxon>
        <taxon>Emergomyces</taxon>
    </lineage>
</organism>
<reference evidence="3" key="1">
    <citation type="journal article" date="2015" name="PLoS Genet.">
        <title>The dynamic genome and transcriptome of the human fungal pathogen Blastomyces and close relative Emmonsia.</title>
        <authorList>
            <person name="Munoz J.F."/>
            <person name="Gauthier G.M."/>
            <person name="Desjardins C.A."/>
            <person name="Gallo J.E."/>
            <person name="Holder J."/>
            <person name="Sullivan T.D."/>
            <person name="Marty A.J."/>
            <person name="Carmen J.C."/>
            <person name="Chen Z."/>
            <person name="Ding L."/>
            <person name="Gujja S."/>
            <person name="Magrini V."/>
            <person name="Misas E."/>
            <person name="Mitreva M."/>
            <person name="Priest M."/>
            <person name="Saif S."/>
            <person name="Whiston E.A."/>
            <person name="Young S."/>
            <person name="Zeng Q."/>
            <person name="Goldman W.E."/>
            <person name="Mardis E.R."/>
            <person name="Taylor J.W."/>
            <person name="McEwen J.G."/>
            <person name="Clay O.K."/>
            <person name="Klein B.S."/>
            <person name="Cuomo C.A."/>
        </authorList>
    </citation>
    <scope>NUCLEOTIDE SEQUENCE [LARGE SCALE GENOMIC DNA]</scope>
    <source>
        <strain evidence="3">UAMH 3008</strain>
    </source>
</reference>
<feature type="region of interest" description="Disordered" evidence="1">
    <location>
        <begin position="405"/>
        <end position="431"/>
    </location>
</feature>
<evidence type="ECO:0000313" key="2">
    <source>
        <dbReference type="EMBL" id="KKZ63063.1"/>
    </source>
</evidence>
<dbReference type="Proteomes" id="UP000034164">
    <property type="component" value="Unassembled WGS sequence"/>
</dbReference>
<proteinExistence type="predicted"/>
<comment type="caution">
    <text evidence="2">The sequence shown here is derived from an EMBL/GenBank/DDBJ whole genome shotgun (WGS) entry which is preliminary data.</text>
</comment>
<accession>A0A0G2HY76</accession>
<dbReference type="AlphaFoldDB" id="A0A0G2HY76"/>
<feature type="region of interest" description="Disordered" evidence="1">
    <location>
        <begin position="1"/>
        <end position="33"/>
    </location>
</feature>
<gene>
    <name evidence="2" type="ORF">EMCG_02564</name>
</gene>
<feature type="compositionally biased region" description="Basic and acidic residues" evidence="1">
    <location>
        <begin position="1"/>
        <end position="10"/>
    </location>
</feature>
<protein>
    <submittedName>
        <fullName evidence="2">Uncharacterized protein</fullName>
    </submittedName>
</protein>
<sequence>MPAPEKRKAPDEEDQQQEQEQPPRKLPERRSRISGFDYNVNKYYRGMGIDVADNRTRKISPTLSQKRDDQRRLGNTGPESLDPNTQTSTFTPPTLRTVTPGPMWESCFECVKELCRNPRVMRCQKGSDGSKCRHCDATHKICLPIPQILMPRLVAIQKIASSIITSPNALGWSDEVSHRKKCLREEYNIFQKEIEGHIAGTEMMFSPVPSHNASGLAIGTRTAIASTNTADRTLTSISSSTASVATPDTILEIPTLPSTPSTVNTHISFATIPFSTLATAKFPIMLPSMADRGGVTSSTPHFPRSTNNNNNEDLRSPRAPTASPPKLNEYSAPPAQIEDHHRDSAAEENTTSSSITVAAEQHNMGDIQTTSTDSNTAPFAMGAELLTVLRSIESNLARVADALEATNSDGNGGDSGSRSGGRKIVNRAYWE</sequence>
<feature type="compositionally biased region" description="Polar residues" evidence="1">
    <location>
        <begin position="295"/>
        <end position="311"/>
    </location>
</feature>
<evidence type="ECO:0000313" key="3">
    <source>
        <dbReference type="Proteomes" id="UP000034164"/>
    </source>
</evidence>
<feature type="region of interest" description="Disordered" evidence="1">
    <location>
        <begin position="293"/>
        <end position="332"/>
    </location>
</feature>
<feature type="compositionally biased region" description="Gly residues" evidence="1">
    <location>
        <begin position="410"/>
        <end position="419"/>
    </location>
</feature>
<evidence type="ECO:0000256" key="1">
    <source>
        <dbReference type="SAM" id="MobiDB-lite"/>
    </source>
</evidence>
<feature type="compositionally biased region" description="Polar residues" evidence="1">
    <location>
        <begin position="82"/>
        <end position="96"/>
    </location>
</feature>
<feature type="region of interest" description="Disordered" evidence="1">
    <location>
        <begin position="56"/>
        <end position="96"/>
    </location>
</feature>
<dbReference type="EMBL" id="LCZI01001006">
    <property type="protein sequence ID" value="KKZ63063.1"/>
    <property type="molecule type" value="Genomic_DNA"/>
</dbReference>